<keyword evidence="9" id="KW-0063">Aspartyl esterase</keyword>
<evidence type="ECO:0000256" key="9">
    <source>
        <dbReference type="ARBA" id="ARBA00023085"/>
    </source>
</evidence>
<dbReference type="PANTHER" id="PTHR31321">
    <property type="entry name" value="ACYL-COA THIOESTER HYDROLASE YBHC-RELATED"/>
    <property type="match status" value="1"/>
</dbReference>
<dbReference type="Gene3D" id="2.160.20.10">
    <property type="entry name" value="Single-stranded right-handed beta-helix, Pectin lyase-like"/>
    <property type="match status" value="1"/>
</dbReference>
<dbReference type="InterPro" id="IPR012334">
    <property type="entry name" value="Pectin_lyas_fold"/>
</dbReference>
<reference evidence="12 13" key="1">
    <citation type="submission" date="2024-09" db="EMBL/GenBank/DDBJ databases">
        <title>Chromosome-scale assembly of Riccia sorocarpa.</title>
        <authorList>
            <person name="Paukszto L."/>
        </authorList>
    </citation>
    <scope>NUCLEOTIDE SEQUENCE [LARGE SCALE GENOMIC DNA]</scope>
    <source>
        <strain evidence="12">LP-2024</strain>
        <tissue evidence="12">Aerial parts of the thallus</tissue>
    </source>
</reference>
<keyword evidence="13" id="KW-1185">Reference proteome</keyword>
<name>A0ABD3I4V8_9MARC</name>
<comment type="pathway">
    <text evidence="3">Glycan metabolism; pectin degradation; 2-dehydro-3-deoxy-D-gluconate from pectin: step 1/5.</text>
</comment>
<evidence type="ECO:0000313" key="13">
    <source>
        <dbReference type="Proteomes" id="UP001633002"/>
    </source>
</evidence>
<evidence type="ECO:0000256" key="1">
    <source>
        <dbReference type="ARBA" id="ARBA00004196"/>
    </source>
</evidence>
<dbReference type="InterPro" id="IPR000070">
    <property type="entry name" value="Pectinesterase_cat"/>
</dbReference>
<evidence type="ECO:0000256" key="8">
    <source>
        <dbReference type="ARBA" id="ARBA00022801"/>
    </source>
</evidence>
<dbReference type="EC" id="3.1.1.11" evidence="5"/>
<keyword evidence="6" id="KW-0964">Secreted</keyword>
<dbReference type="GO" id="GO:0030599">
    <property type="term" value="F:pectinesterase activity"/>
    <property type="evidence" value="ECO:0007669"/>
    <property type="project" value="UniProtKB-EC"/>
</dbReference>
<dbReference type="AlphaFoldDB" id="A0ABD3I4V8"/>
<evidence type="ECO:0000256" key="6">
    <source>
        <dbReference type="ARBA" id="ARBA00022525"/>
    </source>
</evidence>
<dbReference type="Proteomes" id="UP001633002">
    <property type="component" value="Unassembled WGS sequence"/>
</dbReference>
<comment type="caution">
    <text evidence="12">The sequence shown here is derived from an EMBL/GenBank/DDBJ whole genome shotgun (WGS) entry which is preliminary data.</text>
</comment>
<evidence type="ECO:0000256" key="7">
    <source>
        <dbReference type="ARBA" id="ARBA00022729"/>
    </source>
</evidence>
<comment type="similarity">
    <text evidence="4">Belongs to the pectinesterase family.</text>
</comment>
<evidence type="ECO:0000256" key="4">
    <source>
        <dbReference type="ARBA" id="ARBA00008891"/>
    </source>
</evidence>
<dbReference type="InterPro" id="IPR011050">
    <property type="entry name" value="Pectin_lyase_fold/virulence"/>
</dbReference>
<comment type="subcellular location">
    <subcellularLocation>
        <location evidence="1">Cell envelope</location>
    </subcellularLocation>
    <subcellularLocation>
        <location evidence="2">Secreted</location>
    </subcellularLocation>
</comment>
<keyword evidence="8" id="KW-0378">Hydrolase</keyword>
<dbReference type="SUPFAM" id="SSF51126">
    <property type="entry name" value="Pectin lyase-like"/>
    <property type="match status" value="1"/>
</dbReference>
<gene>
    <name evidence="12" type="ORF">R1sor_011347</name>
</gene>
<feature type="chain" id="PRO_5044861626" description="pectinesterase" evidence="10">
    <location>
        <begin position="25"/>
        <end position="369"/>
    </location>
</feature>
<accession>A0ABD3I4V8</accession>
<dbReference type="FunFam" id="2.160.20.10:FF:000008">
    <property type="entry name" value="Pectinesterase"/>
    <property type="match status" value="1"/>
</dbReference>
<dbReference type="Pfam" id="PF01095">
    <property type="entry name" value="Pectinesterase"/>
    <property type="match status" value="1"/>
</dbReference>
<sequence>MRAGQVLVLLVIVAACYSIAVVEATSRDLKEFGEAESKYMDWIARMGAKHQAKAQVSGTFDASYAKSSGGVVTIVVDKNGGGNFKTISSAISSIPQGANDRYVIHVKAGTYKEHVKIGSDLGPITLQGEGYDKTKITYGLTAGKAGSTLNSASVSVNSDNFIAKDIAFENSSPDPGPGAVGKQAVALEISGDKAAFYRCAFYGYQDTLYDRKGRHYFKDSLIVGYIDYIFGNGQSYYDSCTLQTVGQQNSGSLTAQKRKDSSEDTGYSFVNCRVEGKGYVYLGRAWGTSSRVVFIQTYFANIIRPEAWYNWGVPAREKTVYYGEYKCFGPGANRAGRTPWSKALTDSQAQPFLTVDWIDGKEWLPQGPQ</sequence>
<proteinExistence type="inferred from homology"/>
<dbReference type="GO" id="GO:0005576">
    <property type="term" value="C:extracellular region"/>
    <property type="evidence" value="ECO:0007669"/>
    <property type="project" value="UniProtKB-SubCell"/>
</dbReference>
<protein>
    <recommendedName>
        <fullName evidence="5">pectinesterase</fullName>
        <ecNumber evidence="5">3.1.1.11</ecNumber>
    </recommendedName>
</protein>
<keyword evidence="7 10" id="KW-0732">Signal</keyword>
<dbReference type="PROSITE" id="PS51257">
    <property type="entry name" value="PROKAR_LIPOPROTEIN"/>
    <property type="match status" value="1"/>
</dbReference>
<evidence type="ECO:0000259" key="11">
    <source>
        <dbReference type="Pfam" id="PF01095"/>
    </source>
</evidence>
<organism evidence="12 13">
    <name type="scientific">Riccia sorocarpa</name>
    <dbReference type="NCBI Taxonomy" id="122646"/>
    <lineage>
        <taxon>Eukaryota</taxon>
        <taxon>Viridiplantae</taxon>
        <taxon>Streptophyta</taxon>
        <taxon>Embryophyta</taxon>
        <taxon>Marchantiophyta</taxon>
        <taxon>Marchantiopsida</taxon>
        <taxon>Marchantiidae</taxon>
        <taxon>Marchantiales</taxon>
        <taxon>Ricciaceae</taxon>
        <taxon>Riccia</taxon>
    </lineage>
</organism>
<feature type="domain" description="Pectinesterase catalytic" evidence="11">
    <location>
        <begin position="74"/>
        <end position="360"/>
    </location>
</feature>
<dbReference type="PANTHER" id="PTHR31321:SF57">
    <property type="entry name" value="PECTINESTERASE 53-RELATED"/>
    <property type="match status" value="1"/>
</dbReference>
<evidence type="ECO:0000256" key="10">
    <source>
        <dbReference type="SAM" id="SignalP"/>
    </source>
</evidence>
<evidence type="ECO:0000256" key="2">
    <source>
        <dbReference type="ARBA" id="ARBA00004613"/>
    </source>
</evidence>
<evidence type="ECO:0000256" key="3">
    <source>
        <dbReference type="ARBA" id="ARBA00005184"/>
    </source>
</evidence>
<dbReference type="EMBL" id="JBJQOH010000002">
    <property type="protein sequence ID" value="KAL3697271.1"/>
    <property type="molecule type" value="Genomic_DNA"/>
</dbReference>
<evidence type="ECO:0000313" key="12">
    <source>
        <dbReference type="EMBL" id="KAL3697271.1"/>
    </source>
</evidence>
<feature type="signal peptide" evidence="10">
    <location>
        <begin position="1"/>
        <end position="24"/>
    </location>
</feature>
<evidence type="ECO:0000256" key="5">
    <source>
        <dbReference type="ARBA" id="ARBA00013229"/>
    </source>
</evidence>